<keyword evidence="5" id="KW-0862">Zinc</keyword>
<feature type="region of interest" description="Disordered" evidence="8">
    <location>
        <begin position="1307"/>
        <end position="1425"/>
    </location>
</feature>
<feature type="compositionally biased region" description="Low complexity" evidence="8">
    <location>
        <begin position="1571"/>
        <end position="1596"/>
    </location>
</feature>
<dbReference type="InterPro" id="IPR013087">
    <property type="entry name" value="Znf_C2H2_type"/>
</dbReference>
<dbReference type="GO" id="GO:0000981">
    <property type="term" value="F:DNA-binding transcription factor activity, RNA polymerase II-specific"/>
    <property type="evidence" value="ECO:0007669"/>
    <property type="project" value="TreeGrafter"/>
</dbReference>
<dbReference type="PANTHER" id="PTHR24394:SF29">
    <property type="entry name" value="MYONEURIN"/>
    <property type="match status" value="1"/>
</dbReference>
<keyword evidence="4 7" id="KW-0863">Zinc-finger</keyword>
<sequence>MMDVSGTDPRTRTGLFLWPWASYPAVAANAAVGAHAQPIMMGASAGAMSAVPGSNMLGVSYTGSGPATIPGMIEDPFESFCQRFSYSGAHAAHMSHILPHQHVGLSDSRHLTQDHETGDNNNTNDSSRHPSHSPSINHARAHITSQRLLSAQPRSNANHLHQHTNATIGINDQLNDACNNSNNPTAGSNSHAAAIAAFASVAASSAIIGANDSTLGNPNGLSLSSHGIQVPRHVQTSLRNSGTNEMVLDGLCNGFAKPNQFSTQLHSSVTNALNRQQSVMNPVNCNKLQADTITPYNLHCHHLKGLGNPAAVALAAAVVGGGSTGDHSQFPAALNNELRDNSTPASNKHLDEQNPTGTNNSNNARRSHSNNDNFSLSHGQQQQFMFSPKSPLSDSMENPNTSESNVVIDHTTGKSTRGGNDLVNKSNNRLLSGPQQDRINNLIFRNSTLRAAECSPESTTAAGTGAVDRRSADLLIDDTLTGQREDNNTTNNTTTTSNNNNNNSNSVRVESRFLGINQEESLSINGLCNGEGSLSSILSVPNNHTSYHPPAKGYKCKICQHVCFSRHDLSAHNAATHKQDPRPYRCEQCGRQFSTCAYLSQHRRIHTGVKPYACRYCDRRFTQLSHVQQHERIHTGEKPYRCATCMKSFTQMSNLQSHQRQHMKGKPYRCEQCFMSFDTKEELDVHVQAKHSGNRYAKVSKKVLVCPICTKNYNSETYLAKHVDRHKEAAATAGVDGNGSNNNSSNNNSNRNNSSSNNNNNNNNMRNQTCVDNLFAAGFHNHSVAMAAAAASALSRGNVIESGSHIITGGSRHSHVNSAVGVGGGLHSSHSSHPGASAASAAAAAAVAAAHAHQDLHLRAVAAAAVASSNGIGVGNRTDIDSQCAFFNAATCSTETRVTSPNGCDLLHNNNALNYSSMSSGTGLFHHLPVGEGGVHASSAEHLATSVVQQQQQQQQQQCITPHRHQQGTHFTDDSQHLNAFNHSNISPNHHSQSQQQQQYNHHHQQHQHHQQPQHIQRNVHSSSSKRHSTMKSSPPQSTHRYSESPVTNDSQNQQQQQQHLLNLTQHHLTNPKRLCSPSSVESPKLDRYISTPTTSTTAPTTTATNGNNNIQQQHSHMHSLHKTHSIGGSISNGNGNSSSSSDSIHLQHPLSNEHMPQLPPPPAHQHCLQSNQTNHLTGSESSNPQHHHQQQPHHQNQRVGLSSQTHPNQAFLHNHINNFSSAPTSPDMMMSSNGLSTAPSLSDNNSSLSTFEGFRQTIKPTSEDCPKWHSDGRSDIIDAVVTTDYCIGSNEAECAIEDNRESIISENNNDHADVPTKNNHTDDENSHHDNDNNTNTKNDMNTSSQMYDFLFHGNSIIGDDDDDDDDNISSSNNNNNNDNNNNNSEQNLTINKSNRYHVGSVGDGDEGENQSEGTDDIFHYENNVGKDNKSLFGNTNGSLFNRDQVCRSSVSPASLSPKSGQGIAAVEAITTRSCNGSIHNGTPLSSSSSPVNNPIIIDNNGNSMNLKQGQYTHQLTSSNNNTEFNGSILNDRRQSTDLRIGTNDKYMSDKLKPIDMKHLFLSNDHVSDNNNHSNLNNDTNTATTSENLELNNNNTDVYPSTTSLTNRSLKHSLTNDHHSMKNMIENNHEADDDELLTKSHFHHHKRQVIMSDSNNEKNTVSPTECNIDDADTSDGDHVESNYLVNNKIDHRNNNDETIDIDNDPQTSNETPFYLGQKTQQEQQNHPNEQHQMNSSTTSSSPSSLSSTVAEKHYSDTLNSSKRRRRHQYVPQHLPVFDFNTKDMSDRGKNNSTVNNNNMYSTTTDYCINRRSKNNVAILENGENKCLKSGRIVGKSDSLDDEIISSDNFDKNENNNNNPTMNDNNSRECYFSAF</sequence>
<feature type="region of interest" description="Disordered" evidence="8">
    <location>
        <begin position="954"/>
        <end position="1203"/>
    </location>
</feature>
<evidence type="ECO:0000256" key="4">
    <source>
        <dbReference type="ARBA" id="ARBA00022771"/>
    </source>
</evidence>
<feature type="compositionally biased region" description="Basic residues" evidence="8">
    <location>
        <begin position="1001"/>
        <end position="1012"/>
    </location>
</feature>
<gene>
    <name evidence="10" type="ORF">EWB00_005020</name>
</gene>
<feature type="compositionally biased region" description="Low complexity" evidence="8">
    <location>
        <begin position="1720"/>
        <end position="1748"/>
    </location>
</feature>
<feature type="compositionally biased region" description="Basic residues" evidence="8">
    <location>
        <begin position="1116"/>
        <end position="1125"/>
    </location>
</feature>
<dbReference type="PROSITE" id="PS00028">
    <property type="entry name" value="ZINC_FINGER_C2H2_1"/>
    <property type="match status" value="5"/>
</dbReference>
<feature type="region of interest" description="Disordered" evidence="8">
    <location>
        <begin position="1217"/>
        <end position="1247"/>
    </location>
</feature>
<keyword evidence="11" id="KW-1185">Reference proteome</keyword>
<feature type="region of interest" description="Disordered" evidence="8">
    <location>
        <begin position="731"/>
        <end position="767"/>
    </location>
</feature>
<dbReference type="Gene3D" id="3.30.160.60">
    <property type="entry name" value="Classic Zinc Finger"/>
    <property type="match status" value="4"/>
</dbReference>
<feature type="compositionally biased region" description="Basic and acidic residues" evidence="8">
    <location>
        <begin position="1307"/>
        <end position="1332"/>
    </location>
</feature>
<feature type="domain" description="C2H2-type" evidence="9">
    <location>
        <begin position="668"/>
        <end position="696"/>
    </location>
</feature>
<comment type="caution">
    <text evidence="10">The sequence shown here is derived from an EMBL/GenBank/DDBJ whole genome shotgun (WGS) entry which is preliminary data.</text>
</comment>
<evidence type="ECO:0000256" key="1">
    <source>
        <dbReference type="ARBA" id="ARBA00004123"/>
    </source>
</evidence>
<feature type="domain" description="C2H2-type" evidence="9">
    <location>
        <begin position="612"/>
        <end position="639"/>
    </location>
</feature>
<feature type="compositionally biased region" description="Low complexity" evidence="8">
    <location>
        <begin position="738"/>
        <end position="767"/>
    </location>
</feature>
<dbReference type="Pfam" id="PF00096">
    <property type="entry name" value="zf-C2H2"/>
    <property type="match status" value="3"/>
</dbReference>
<feature type="region of interest" description="Disordered" evidence="8">
    <location>
        <begin position="1648"/>
        <end position="1770"/>
    </location>
</feature>
<feature type="compositionally biased region" description="Low complexity" evidence="8">
    <location>
        <begin position="827"/>
        <end position="837"/>
    </location>
</feature>
<dbReference type="FunFam" id="3.30.160.60:FF:000358">
    <property type="entry name" value="zinc finger protein 24"/>
    <property type="match status" value="1"/>
</dbReference>
<feature type="compositionally biased region" description="Polar residues" evidence="8">
    <location>
        <begin position="1168"/>
        <end position="1183"/>
    </location>
</feature>
<feature type="compositionally biased region" description="Low complexity" evidence="8">
    <location>
        <begin position="488"/>
        <end position="506"/>
    </location>
</feature>
<dbReference type="GO" id="GO:0005634">
    <property type="term" value="C:nucleus"/>
    <property type="evidence" value="ECO:0007669"/>
    <property type="project" value="UniProtKB-SubCell"/>
</dbReference>
<feature type="compositionally biased region" description="Polar residues" evidence="8">
    <location>
        <begin position="1651"/>
        <end position="1665"/>
    </location>
</feature>
<feature type="compositionally biased region" description="Low complexity" evidence="8">
    <location>
        <begin position="1854"/>
        <end position="1864"/>
    </location>
</feature>
<feature type="domain" description="C2H2-type" evidence="9">
    <location>
        <begin position="640"/>
        <end position="667"/>
    </location>
</feature>
<dbReference type="PROSITE" id="PS50157">
    <property type="entry name" value="ZINC_FINGER_C2H2_2"/>
    <property type="match status" value="4"/>
</dbReference>
<feature type="region of interest" description="Disordered" evidence="8">
    <location>
        <begin position="111"/>
        <end position="136"/>
    </location>
</feature>
<dbReference type="PANTHER" id="PTHR24394">
    <property type="entry name" value="ZINC FINGER PROTEIN"/>
    <property type="match status" value="1"/>
</dbReference>
<reference evidence="10 11" key="1">
    <citation type="submission" date="2019-03" db="EMBL/GenBank/DDBJ databases">
        <title>An improved genome assembly of the fluke Schistosoma japonicum.</title>
        <authorList>
            <person name="Hu W."/>
            <person name="Luo F."/>
            <person name="Yin M."/>
            <person name="Mo X."/>
            <person name="Sun C."/>
            <person name="Wu Q."/>
            <person name="Zhu B."/>
            <person name="Xiang M."/>
            <person name="Wang J."/>
            <person name="Wang Y."/>
            <person name="Zhang T."/>
            <person name="Xu B."/>
            <person name="Zheng H."/>
            <person name="Feng Z."/>
        </authorList>
    </citation>
    <scope>NUCLEOTIDE SEQUENCE [LARGE SCALE GENOMIC DNA]</scope>
    <source>
        <strain evidence="10">HuSjv2</strain>
        <tissue evidence="10">Worms</tissue>
    </source>
</reference>
<organism evidence="10 11">
    <name type="scientific">Schistosoma japonicum</name>
    <name type="common">Blood fluke</name>
    <dbReference type="NCBI Taxonomy" id="6182"/>
    <lineage>
        <taxon>Eukaryota</taxon>
        <taxon>Metazoa</taxon>
        <taxon>Spiralia</taxon>
        <taxon>Lophotrochozoa</taxon>
        <taxon>Platyhelminthes</taxon>
        <taxon>Trematoda</taxon>
        <taxon>Digenea</taxon>
        <taxon>Strigeidida</taxon>
        <taxon>Schistosomatoidea</taxon>
        <taxon>Schistosomatidae</taxon>
        <taxon>Schistosoma</taxon>
    </lineage>
</organism>
<keyword evidence="3" id="KW-0677">Repeat</keyword>
<feature type="compositionally biased region" description="Polar residues" evidence="8">
    <location>
        <begin position="1106"/>
        <end position="1115"/>
    </location>
</feature>
<dbReference type="Proteomes" id="UP000311919">
    <property type="component" value="Unassembled WGS sequence"/>
</dbReference>
<evidence type="ECO:0000259" key="9">
    <source>
        <dbReference type="PROSITE" id="PS50157"/>
    </source>
</evidence>
<evidence type="ECO:0000256" key="8">
    <source>
        <dbReference type="SAM" id="MobiDB-lite"/>
    </source>
</evidence>
<feature type="region of interest" description="Disordered" evidence="8">
    <location>
        <begin position="1846"/>
        <end position="1866"/>
    </location>
</feature>
<proteinExistence type="predicted"/>
<dbReference type="FunFam" id="3.30.160.60:FF:001498">
    <property type="entry name" value="Zinc finger protein 404"/>
    <property type="match status" value="2"/>
</dbReference>
<feature type="region of interest" description="Disordered" evidence="8">
    <location>
        <begin position="818"/>
        <end position="837"/>
    </location>
</feature>
<keyword evidence="2" id="KW-0479">Metal-binding</keyword>
<evidence type="ECO:0000256" key="3">
    <source>
        <dbReference type="ARBA" id="ARBA00022737"/>
    </source>
</evidence>
<feature type="compositionally biased region" description="Acidic residues" evidence="8">
    <location>
        <begin position="1359"/>
        <end position="1368"/>
    </location>
</feature>
<feature type="compositionally biased region" description="Polar residues" evidence="8">
    <location>
        <begin position="413"/>
        <end position="434"/>
    </location>
</feature>
<dbReference type="SUPFAM" id="SSF57667">
    <property type="entry name" value="beta-beta-alpha zinc fingers"/>
    <property type="match status" value="2"/>
</dbReference>
<feature type="compositionally biased region" description="Polar residues" evidence="8">
    <location>
        <begin position="374"/>
        <end position="405"/>
    </location>
</feature>
<evidence type="ECO:0000256" key="5">
    <source>
        <dbReference type="ARBA" id="ARBA00022833"/>
    </source>
</evidence>
<feature type="compositionally biased region" description="Low complexity" evidence="8">
    <location>
        <begin position="1013"/>
        <end position="1023"/>
    </location>
</feature>
<feature type="compositionally biased region" description="Low complexity" evidence="8">
    <location>
        <begin position="1091"/>
        <end position="1105"/>
    </location>
</feature>
<evidence type="ECO:0000313" key="10">
    <source>
        <dbReference type="EMBL" id="TNN10892.1"/>
    </source>
</evidence>
<feature type="region of interest" description="Disordered" evidence="8">
    <location>
        <begin position="337"/>
        <end position="434"/>
    </location>
</feature>
<accession>A0A4Z2D361</accession>
<dbReference type="GO" id="GO:0008270">
    <property type="term" value="F:zinc ion binding"/>
    <property type="evidence" value="ECO:0007669"/>
    <property type="project" value="UniProtKB-KW"/>
</dbReference>
<dbReference type="SMART" id="SM00355">
    <property type="entry name" value="ZnF_C2H2"/>
    <property type="match status" value="6"/>
</dbReference>
<feature type="region of interest" description="Disordered" evidence="8">
    <location>
        <begin position="478"/>
        <end position="506"/>
    </location>
</feature>
<feature type="compositionally biased region" description="Low complexity" evidence="8">
    <location>
        <begin position="1333"/>
        <end position="1345"/>
    </location>
</feature>
<evidence type="ECO:0000256" key="2">
    <source>
        <dbReference type="ARBA" id="ARBA00022723"/>
    </source>
</evidence>
<feature type="compositionally biased region" description="Low complexity" evidence="8">
    <location>
        <begin position="1369"/>
        <end position="1385"/>
    </location>
</feature>
<dbReference type="STRING" id="6182.A0A4Z2D361"/>
<keyword evidence="6" id="KW-0539">Nucleus</keyword>
<dbReference type="EMBL" id="SKCS01000333">
    <property type="protein sequence ID" value="TNN10892.1"/>
    <property type="molecule type" value="Genomic_DNA"/>
</dbReference>
<feature type="compositionally biased region" description="Low complexity" evidence="8">
    <location>
        <begin position="1126"/>
        <end position="1145"/>
    </location>
</feature>
<feature type="compositionally biased region" description="Low complexity" evidence="8">
    <location>
        <begin position="982"/>
        <end position="1000"/>
    </location>
</feature>
<comment type="subcellular location">
    <subcellularLocation>
        <location evidence="1">Nucleus</location>
    </subcellularLocation>
</comment>
<name>A0A4Z2D361_SCHJA</name>
<evidence type="ECO:0000313" key="11">
    <source>
        <dbReference type="Proteomes" id="UP000311919"/>
    </source>
</evidence>
<feature type="region of interest" description="Disordered" evidence="8">
    <location>
        <begin position="1571"/>
        <end position="1601"/>
    </location>
</feature>
<evidence type="ECO:0000256" key="6">
    <source>
        <dbReference type="ARBA" id="ARBA00023242"/>
    </source>
</evidence>
<feature type="compositionally biased region" description="Polar residues" evidence="8">
    <location>
        <begin position="1035"/>
        <end position="1051"/>
    </location>
</feature>
<evidence type="ECO:0000256" key="7">
    <source>
        <dbReference type="PROSITE-ProRule" id="PRU00042"/>
    </source>
</evidence>
<feature type="compositionally biased region" description="Low complexity" evidence="8">
    <location>
        <begin position="1052"/>
        <end position="1069"/>
    </location>
</feature>
<dbReference type="InterPro" id="IPR036236">
    <property type="entry name" value="Znf_C2H2_sf"/>
</dbReference>
<feature type="compositionally biased region" description="Acidic residues" evidence="8">
    <location>
        <begin position="1404"/>
        <end position="1416"/>
    </location>
</feature>
<feature type="domain" description="C2H2-type" evidence="9">
    <location>
        <begin position="584"/>
        <end position="611"/>
    </location>
</feature>
<dbReference type="OrthoDB" id="3437960at2759"/>
<protein>
    <submittedName>
        <fullName evidence="10">Zinc finger protein isoform 1</fullName>
    </submittedName>
</protein>